<evidence type="ECO:0000313" key="2">
    <source>
        <dbReference type="Proteomes" id="UP001603857"/>
    </source>
</evidence>
<gene>
    <name evidence="1" type="ORF">Fmac_029284</name>
</gene>
<evidence type="ECO:0000313" key="1">
    <source>
        <dbReference type="EMBL" id="KAL2320315.1"/>
    </source>
</evidence>
<organism evidence="1 2">
    <name type="scientific">Flemingia macrophylla</name>
    <dbReference type="NCBI Taxonomy" id="520843"/>
    <lineage>
        <taxon>Eukaryota</taxon>
        <taxon>Viridiplantae</taxon>
        <taxon>Streptophyta</taxon>
        <taxon>Embryophyta</taxon>
        <taxon>Tracheophyta</taxon>
        <taxon>Spermatophyta</taxon>
        <taxon>Magnoliopsida</taxon>
        <taxon>eudicotyledons</taxon>
        <taxon>Gunneridae</taxon>
        <taxon>Pentapetalae</taxon>
        <taxon>rosids</taxon>
        <taxon>fabids</taxon>
        <taxon>Fabales</taxon>
        <taxon>Fabaceae</taxon>
        <taxon>Papilionoideae</taxon>
        <taxon>50 kb inversion clade</taxon>
        <taxon>NPAAA clade</taxon>
        <taxon>indigoferoid/millettioid clade</taxon>
        <taxon>Phaseoleae</taxon>
        <taxon>Flemingia</taxon>
    </lineage>
</organism>
<protein>
    <submittedName>
        <fullName evidence="1">Uncharacterized protein</fullName>
    </submittedName>
</protein>
<dbReference type="EMBL" id="JBGMDY010000010">
    <property type="protein sequence ID" value="KAL2320315.1"/>
    <property type="molecule type" value="Genomic_DNA"/>
</dbReference>
<dbReference type="Proteomes" id="UP001603857">
    <property type="component" value="Unassembled WGS sequence"/>
</dbReference>
<name>A0ABD1LBE9_9FABA</name>
<comment type="caution">
    <text evidence="1">The sequence shown here is derived from an EMBL/GenBank/DDBJ whole genome shotgun (WGS) entry which is preliminary data.</text>
</comment>
<reference evidence="1 2" key="1">
    <citation type="submission" date="2024-08" db="EMBL/GenBank/DDBJ databases">
        <title>Insights into the chromosomal genome structure of Flemingia macrophylla.</title>
        <authorList>
            <person name="Ding Y."/>
            <person name="Zhao Y."/>
            <person name="Bi W."/>
            <person name="Wu M."/>
            <person name="Zhao G."/>
            <person name="Gong Y."/>
            <person name="Li W."/>
            <person name="Zhang P."/>
        </authorList>
    </citation>
    <scope>NUCLEOTIDE SEQUENCE [LARGE SCALE GENOMIC DNA]</scope>
    <source>
        <strain evidence="1">DYQJB</strain>
        <tissue evidence="1">Leaf</tissue>
    </source>
</reference>
<keyword evidence="2" id="KW-1185">Reference proteome</keyword>
<accession>A0ABD1LBE9</accession>
<dbReference type="AlphaFoldDB" id="A0ABD1LBE9"/>
<proteinExistence type="predicted"/>
<sequence length="53" mass="6376">MLVFEKWNETRVKRLSHGMRRHSGYHEINQNYYNIIIGKCLGRIGRFMGRIPV</sequence>